<dbReference type="SUPFAM" id="SSF53244">
    <property type="entry name" value="MurD-like peptide ligases, peptide-binding domain"/>
    <property type="match status" value="1"/>
</dbReference>
<feature type="domain" description="Mur ligase C-terminal" evidence="24">
    <location>
        <begin position="285"/>
        <end position="407"/>
    </location>
</feature>
<comment type="pathway">
    <text evidence="3">Cofactor biosynthesis; tetrahydrofolate biosynthesis; 7,8-dihydrofolate from 2-amino-4-hydroxy-6-hydroxymethyl-7,8-dihydropteridine diphosphate and 4-aminobenzoate: step 2/2.</text>
</comment>
<comment type="caution">
    <text evidence="26">The sequence shown here is derived from an EMBL/GenBank/DDBJ whole genome shotgun (WGS) entry which is preliminary data.</text>
</comment>
<evidence type="ECO:0000256" key="2">
    <source>
        <dbReference type="ARBA" id="ARBA00002714"/>
    </source>
</evidence>
<dbReference type="PIRSF" id="PIRSF001563">
    <property type="entry name" value="Folylpolyglu_synth"/>
    <property type="match status" value="1"/>
</dbReference>
<dbReference type="EC" id="6.3.2.17" evidence="8"/>
<comment type="catalytic activity">
    <reaction evidence="19">
        <text>(6S)-5,6,7,8-tetrahydrofolyl-(gamma-L-Glu)(n) + L-glutamate + ATP = (6S)-5,6,7,8-tetrahydrofolyl-(gamma-L-Glu)(n+1) + ADP + phosphate + H(+)</text>
        <dbReference type="Rhea" id="RHEA:10580"/>
        <dbReference type="Rhea" id="RHEA-COMP:14738"/>
        <dbReference type="Rhea" id="RHEA-COMP:14740"/>
        <dbReference type="ChEBI" id="CHEBI:15378"/>
        <dbReference type="ChEBI" id="CHEBI:29985"/>
        <dbReference type="ChEBI" id="CHEBI:30616"/>
        <dbReference type="ChEBI" id="CHEBI:43474"/>
        <dbReference type="ChEBI" id="CHEBI:141005"/>
        <dbReference type="ChEBI" id="CHEBI:456216"/>
        <dbReference type="EC" id="6.3.2.17"/>
    </reaction>
</comment>
<sequence>MPDSLAAWLVYIESQHPKSIAMGLERVQQVRSRLQLDFSFLLITVGGTNGKGSTCAMLERIYCEAGYRVGCYSSPHFLRYNERVRVSGMEADDAALCAAFTAVEQARGSTPLTYFEFGTLAAAWHFVQSGLDVLVMEVGLGGRLDAVNLFDPDCAVVTGIDLDHMDYLGDSRESIGFEKAGIFRSGIPAICGDRQPPASLIAHARGLGAELQCLGLDFEHQQRHLHWAWMQGDKVLDGLSQPALTGDFQHDNAACVVAVTQALQARLPLSVADINAGLQHVQLAGRYQQVGQRPLRILDVAHNPQAARALADNLQRQVVNGRTLAVFAMLQDKDIGAVVDAVSAHIDVWCIAGIALPRGASAAFLADTIARHQPDAVLHVSANVTQAYASACQQAAENDRIIVFGSFFTVADVMRVLVHDQTTG</sequence>
<dbReference type="Pfam" id="PF08245">
    <property type="entry name" value="Mur_ligase_M"/>
    <property type="match status" value="1"/>
</dbReference>
<keyword evidence="10 23" id="KW-0436">Ligase</keyword>
<dbReference type="InterPro" id="IPR001645">
    <property type="entry name" value="Folylpolyglutamate_synth"/>
</dbReference>
<dbReference type="AlphaFoldDB" id="A0A3N0V7H3"/>
<evidence type="ECO:0000256" key="18">
    <source>
        <dbReference type="ARBA" id="ARBA00032510"/>
    </source>
</evidence>
<dbReference type="FunFam" id="3.40.1190.10:FF:000004">
    <property type="entry name" value="Dihydrofolate synthase/folylpolyglutamate synthase"/>
    <property type="match status" value="1"/>
</dbReference>
<gene>
    <name evidence="26" type="ORF">ED236_00775</name>
</gene>
<evidence type="ECO:0000256" key="20">
    <source>
        <dbReference type="ARBA" id="ARBA00047808"/>
    </source>
</evidence>
<dbReference type="Gene3D" id="3.90.190.20">
    <property type="entry name" value="Mur ligase, C-terminal domain"/>
    <property type="match status" value="1"/>
</dbReference>
<evidence type="ECO:0000256" key="15">
    <source>
        <dbReference type="ARBA" id="ARBA00022909"/>
    </source>
</evidence>
<dbReference type="SUPFAM" id="SSF53623">
    <property type="entry name" value="MurD-like peptide ligases, catalytic domain"/>
    <property type="match status" value="1"/>
</dbReference>
<evidence type="ECO:0000256" key="14">
    <source>
        <dbReference type="ARBA" id="ARBA00022842"/>
    </source>
</evidence>
<keyword evidence="12 23" id="KW-0547">Nucleotide-binding</keyword>
<dbReference type="InterPro" id="IPR013221">
    <property type="entry name" value="Mur_ligase_cen"/>
</dbReference>
<comment type="catalytic activity">
    <reaction evidence="20">
        <text>10-formyltetrahydrofolyl-(gamma-L-Glu)(n) + L-glutamate + ATP = 10-formyltetrahydrofolyl-(gamma-L-Glu)(n+1) + ADP + phosphate + H(+)</text>
        <dbReference type="Rhea" id="RHEA:51904"/>
        <dbReference type="Rhea" id="RHEA-COMP:13088"/>
        <dbReference type="Rhea" id="RHEA-COMP:14300"/>
        <dbReference type="ChEBI" id="CHEBI:15378"/>
        <dbReference type="ChEBI" id="CHEBI:29985"/>
        <dbReference type="ChEBI" id="CHEBI:30616"/>
        <dbReference type="ChEBI" id="CHEBI:43474"/>
        <dbReference type="ChEBI" id="CHEBI:134413"/>
        <dbReference type="ChEBI" id="CHEBI:456216"/>
        <dbReference type="EC" id="6.3.2.17"/>
    </reaction>
</comment>
<evidence type="ECO:0000256" key="10">
    <source>
        <dbReference type="ARBA" id="ARBA00022598"/>
    </source>
</evidence>
<dbReference type="InterPro" id="IPR036615">
    <property type="entry name" value="Mur_ligase_C_dom_sf"/>
</dbReference>
<protein>
    <recommendedName>
        <fullName evidence="9">Dihydrofolate synthase/folylpolyglutamate synthase</fullName>
        <ecNumber evidence="7">6.3.2.12</ecNumber>
        <ecNumber evidence="8">6.3.2.17</ecNumber>
    </recommendedName>
    <alternativeName>
        <fullName evidence="18">Folylpoly-gamma-glutamate synthetase-dihydrofolate synthetase</fullName>
    </alternativeName>
    <alternativeName>
        <fullName evidence="16">Folylpolyglutamate synthetase</fullName>
    </alternativeName>
    <alternativeName>
        <fullName evidence="17">Tetrahydrofolylpolyglutamate synthase</fullName>
    </alternativeName>
</protein>
<accession>A0A3N0V7H3</accession>
<evidence type="ECO:0000256" key="17">
    <source>
        <dbReference type="ARBA" id="ARBA00030592"/>
    </source>
</evidence>
<feature type="domain" description="Mur ligase central" evidence="25">
    <location>
        <begin position="45"/>
        <end position="185"/>
    </location>
</feature>
<evidence type="ECO:0000256" key="9">
    <source>
        <dbReference type="ARBA" id="ARBA00019357"/>
    </source>
</evidence>
<dbReference type="GO" id="GO:0046656">
    <property type="term" value="P:folic acid biosynthetic process"/>
    <property type="evidence" value="ECO:0007669"/>
    <property type="project" value="UniProtKB-KW"/>
</dbReference>
<evidence type="ECO:0000256" key="5">
    <source>
        <dbReference type="ARBA" id="ARBA00008276"/>
    </source>
</evidence>
<evidence type="ECO:0000256" key="12">
    <source>
        <dbReference type="ARBA" id="ARBA00022741"/>
    </source>
</evidence>
<keyword evidence="27" id="KW-1185">Reference proteome</keyword>
<organism evidence="26 27">
    <name type="scientific">Pseudomethylobacillus aquaticus</name>
    <dbReference type="NCBI Taxonomy" id="2676064"/>
    <lineage>
        <taxon>Bacteria</taxon>
        <taxon>Pseudomonadati</taxon>
        <taxon>Pseudomonadota</taxon>
        <taxon>Betaproteobacteria</taxon>
        <taxon>Nitrosomonadales</taxon>
        <taxon>Methylophilaceae</taxon>
        <taxon>Pseudomethylobacillus</taxon>
    </lineage>
</organism>
<keyword evidence="13 23" id="KW-0067">ATP-binding</keyword>
<dbReference type="NCBIfam" id="TIGR01499">
    <property type="entry name" value="folC"/>
    <property type="match status" value="1"/>
</dbReference>
<evidence type="ECO:0000256" key="6">
    <source>
        <dbReference type="ARBA" id="ARBA00011245"/>
    </source>
</evidence>
<evidence type="ECO:0000256" key="3">
    <source>
        <dbReference type="ARBA" id="ARBA00004799"/>
    </source>
</evidence>
<comment type="subunit">
    <text evidence="6">Monomer.</text>
</comment>
<comment type="cofactor">
    <cofactor evidence="1">
        <name>Mg(2+)</name>
        <dbReference type="ChEBI" id="CHEBI:18420"/>
    </cofactor>
</comment>
<proteinExistence type="inferred from homology"/>
<keyword evidence="11" id="KW-0479">Metal-binding</keyword>
<dbReference type="EC" id="6.3.2.12" evidence="7"/>
<dbReference type="Proteomes" id="UP000275137">
    <property type="component" value="Unassembled WGS sequence"/>
</dbReference>
<evidence type="ECO:0000256" key="11">
    <source>
        <dbReference type="ARBA" id="ARBA00022723"/>
    </source>
</evidence>
<dbReference type="Gene3D" id="3.40.1190.10">
    <property type="entry name" value="Mur-like, catalytic domain"/>
    <property type="match status" value="1"/>
</dbReference>
<reference evidence="26 27" key="1">
    <citation type="submission" date="2018-10" db="EMBL/GenBank/DDBJ databases">
        <authorList>
            <person name="Chen W.-M."/>
        </authorList>
    </citation>
    <scope>NUCLEOTIDE SEQUENCE [LARGE SCALE GENOMIC DNA]</scope>
    <source>
        <strain evidence="26 27">H-5</strain>
    </source>
</reference>
<evidence type="ECO:0000256" key="22">
    <source>
        <dbReference type="ARBA" id="ARBA00049161"/>
    </source>
</evidence>
<evidence type="ECO:0000256" key="1">
    <source>
        <dbReference type="ARBA" id="ARBA00001946"/>
    </source>
</evidence>
<dbReference type="GO" id="GO:0046872">
    <property type="term" value="F:metal ion binding"/>
    <property type="evidence" value="ECO:0007669"/>
    <property type="project" value="UniProtKB-KW"/>
</dbReference>
<dbReference type="GO" id="GO:0004326">
    <property type="term" value="F:tetrahydrofolylpolyglutamate synthase activity"/>
    <property type="evidence" value="ECO:0007669"/>
    <property type="project" value="UniProtKB-EC"/>
</dbReference>
<keyword evidence="14" id="KW-0460">Magnesium</keyword>
<comment type="catalytic activity">
    <reaction evidence="21">
        <text>(6R)-5,10-methylenetetrahydrofolyl-(gamma-L-Glu)(n) + L-glutamate + ATP = (6R)-5,10-methylenetetrahydrofolyl-(gamma-L-Glu)(n+1) + ADP + phosphate + H(+)</text>
        <dbReference type="Rhea" id="RHEA:51912"/>
        <dbReference type="Rhea" id="RHEA-COMP:13257"/>
        <dbReference type="Rhea" id="RHEA-COMP:13258"/>
        <dbReference type="ChEBI" id="CHEBI:15378"/>
        <dbReference type="ChEBI" id="CHEBI:29985"/>
        <dbReference type="ChEBI" id="CHEBI:30616"/>
        <dbReference type="ChEBI" id="CHEBI:43474"/>
        <dbReference type="ChEBI" id="CHEBI:136572"/>
        <dbReference type="ChEBI" id="CHEBI:456216"/>
        <dbReference type="EC" id="6.3.2.17"/>
    </reaction>
</comment>
<dbReference type="Pfam" id="PF02875">
    <property type="entry name" value="Mur_ligase_C"/>
    <property type="match status" value="1"/>
</dbReference>
<dbReference type="PANTHER" id="PTHR11136">
    <property type="entry name" value="FOLYLPOLYGLUTAMATE SYNTHASE-RELATED"/>
    <property type="match status" value="1"/>
</dbReference>
<comment type="catalytic activity">
    <reaction evidence="22">
        <text>7,8-dihydropteroate + L-glutamate + ATP = 7,8-dihydrofolate + ADP + phosphate + H(+)</text>
        <dbReference type="Rhea" id="RHEA:23584"/>
        <dbReference type="ChEBI" id="CHEBI:15378"/>
        <dbReference type="ChEBI" id="CHEBI:17839"/>
        <dbReference type="ChEBI" id="CHEBI:29985"/>
        <dbReference type="ChEBI" id="CHEBI:30616"/>
        <dbReference type="ChEBI" id="CHEBI:43474"/>
        <dbReference type="ChEBI" id="CHEBI:57451"/>
        <dbReference type="ChEBI" id="CHEBI:456216"/>
        <dbReference type="EC" id="6.3.2.12"/>
    </reaction>
</comment>
<dbReference type="NCBIfam" id="NF008101">
    <property type="entry name" value="PRK10846.1"/>
    <property type="match status" value="1"/>
</dbReference>
<dbReference type="EMBL" id="RJVP01000001">
    <property type="protein sequence ID" value="ROH88562.1"/>
    <property type="molecule type" value="Genomic_DNA"/>
</dbReference>
<dbReference type="GO" id="GO:0005737">
    <property type="term" value="C:cytoplasm"/>
    <property type="evidence" value="ECO:0007669"/>
    <property type="project" value="TreeGrafter"/>
</dbReference>
<evidence type="ECO:0000256" key="23">
    <source>
        <dbReference type="PIRNR" id="PIRNR001563"/>
    </source>
</evidence>
<dbReference type="UniPathway" id="UPA00077">
    <property type="reaction ID" value="UER00157"/>
</dbReference>
<comment type="function">
    <text evidence="2">Functions in two distinct reactions of the de novo folate biosynthetic pathway. Catalyzes the addition of a glutamate residue to dihydropteroate (7,8-dihydropteroate or H2Pte) to form dihydrofolate (7,8-dihydrofolate monoglutamate or H2Pte-Glu). Also catalyzes successive additions of L-glutamate to tetrahydrofolate or 10-formyltetrahydrofolate or 5,10-methylenetetrahydrofolate, leading to folylpolyglutamate derivatives.</text>
</comment>
<evidence type="ECO:0000256" key="13">
    <source>
        <dbReference type="ARBA" id="ARBA00022840"/>
    </source>
</evidence>
<dbReference type="GO" id="GO:0008841">
    <property type="term" value="F:dihydrofolate synthase activity"/>
    <property type="evidence" value="ECO:0007669"/>
    <property type="project" value="UniProtKB-EC"/>
</dbReference>
<evidence type="ECO:0000256" key="7">
    <source>
        <dbReference type="ARBA" id="ARBA00013023"/>
    </source>
</evidence>
<dbReference type="GO" id="GO:0046654">
    <property type="term" value="P:tetrahydrofolate biosynthetic process"/>
    <property type="evidence" value="ECO:0007669"/>
    <property type="project" value="UniProtKB-UniPathway"/>
</dbReference>
<evidence type="ECO:0000259" key="24">
    <source>
        <dbReference type="Pfam" id="PF02875"/>
    </source>
</evidence>
<evidence type="ECO:0000313" key="26">
    <source>
        <dbReference type="EMBL" id="ROH88562.1"/>
    </source>
</evidence>
<evidence type="ECO:0000256" key="16">
    <source>
        <dbReference type="ARBA" id="ARBA00030048"/>
    </source>
</evidence>
<evidence type="ECO:0000313" key="27">
    <source>
        <dbReference type="Proteomes" id="UP000275137"/>
    </source>
</evidence>
<evidence type="ECO:0000259" key="25">
    <source>
        <dbReference type="Pfam" id="PF08245"/>
    </source>
</evidence>
<name>A0A3N0V7H3_9PROT</name>
<comment type="similarity">
    <text evidence="5 23">Belongs to the folylpolyglutamate synthase family.</text>
</comment>
<comment type="pathway">
    <text evidence="4">Cofactor biosynthesis; tetrahydrofolylpolyglutamate biosynthesis.</text>
</comment>
<evidence type="ECO:0000256" key="19">
    <source>
        <dbReference type="ARBA" id="ARBA00047493"/>
    </source>
</evidence>
<dbReference type="GO" id="GO:0005524">
    <property type="term" value="F:ATP binding"/>
    <property type="evidence" value="ECO:0007669"/>
    <property type="project" value="UniProtKB-KW"/>
</dbReference>
<evidence type="ECO:0000256" key="21">
    <source>
        <dbReference type="ARBA" id="ARBA00049035"/>
    </source>
</evidence>
<evidence type="ECO:0000256" key="4">
    <source>
        <dbReference type="ARBA" id="ARBA00005150"/>
    </source>
</evidence>
<dbReference type="InterPro" id="IPR004101">
    <property type="entry name" value="Mur_ligase_C"/>
</dbReference>
<evidence type="ECO:0000256" key="8">
    <source>
        <dbReference type="ARBA" id="ARBA00013025"/>
    </source>
</evidence>
<dbReference type="PANTHER" id="PTHR11136:SF0">
    <property type="entry name" value="DIHYDROFOLATE SYNTHETASE-RELATED"/>
    <property type="match status" value="1"/>
</dbReference>
<dbReference type="InterPro" id="IPR036565">
    <property type="entry name" value="Mur-like_cat_sf"/>
</dbReference>
<keyword evidence="15" id="KW-0289">Folate biosynthesis</keyword>